<accession>A0AAP0NPT4</accession>
<evidence type="ECO:0000313" key="5">
    <source>
        <dbReference type="Proteomes" id="UP001419268"/>
    </source>
</evidence>
<organism evidence="4 5">
    <name type="scientific">Stephania cephalantha</name>
    <dbReference type="NCBI Taxonomy" id="152367"/>
    <lineage>
        <taxon>Eukaryota</taxon>
        <taxon>Viridiplantae</taxon>
        <taxon>Streptophyta</taxon>
        <taxon>Embryophyta</taxon>
        <taxon>Tracheophyta</taxon>
        <taxon>Spermatophyta</taxon>
        <taxon>Magnoliopsida</taxon>
        <taxon>Ranunculales</taxon>
        <taxon>Menispermaceae</taxon>
        <taxon>Menispermoideae</taxon>
        <taxon>Cissampelideae</taxon>
        <taxon>Stephania</taxon>
    </lineage>
</organism>
<comment type="similarity">
    <text evidence="1">Belongs to the mTERF family.</text>
</comment>
<reference evidence="4 5" key="1">
    <citation type="submission" date="2024-01" db="EMBL/GenBank/DDBJ databases">
        <title>Genome assemblies of Stephania.</title>
        <authorList>
            <person name="Yang L."/>
        </authorList>
    </citation>
    <scope>NUCLEOTIDE SEQUENCE [LARGE SCALE GENOMIC DNA]</scope>
    <source>
        <strain evidence="4">JXDWG</strain>
        <tissue evidence="4">Leaf</tissue>
    </source>
</reference>
<protein>
    <submittedName>
        <fullName evidence="4">Uncharacterized protein</fullName>
    </submittedName>
</protein>
<dbReference type="GO" id="GO:0003676">
    <property type="term" value="F:nucleic acid binding"/>
    <property type="evidence" value="ECO:0007669"/>
    <property type="project" value="InterPro"/>
</dbReference>
<dbReference type="AlphaFoldDB" id="A0AAP0NPT4"/>
<dbReference type="Pfam" id="PF02536">
    <property type="entry name" value="mTERF"/>
    <property type="match status" value="1"/>
</dbReference>
<proteinExistence type="inferred from homology"/>
<dbReference type="GO" id="GO:0006353">
    <property type="term" value="P:DNA-templated transcription termination"/>
    <property type="evidence" value="ECO:0007669"/>
    <property type="project" value="UniProtKB-KW"/>
</dbReference>
<dbReference type="InterPro" id="IPR038538">
    <property type="entry name" value="MTERF_sf"/>
</dbReference>
<dbReference type="EMBL" id="JBBNAG010000008">
    <property type="protein sequence ID" value="KAK9111896.1"/>
    <property type="molecule type" value="Genomic_DNA"/>
</dbReference>
<evidence type="ECO:0000313" key="4">
    <source>
        <dbReference type="EMBL" id="KAK9111896.1"/>
    </source>
</evidence>
<keyword evidence="3" id="KW-0809">Transit peptide</keyword>
<dbReference type="SMART" id="SM00733">
    <property type="entry name" value="Mterf"/>
    <property type="match status" value="1"/>
</dbReference>
<comment type="caution">
    <text evidence="4">The sequence shown here is derived from an EMBL/GenBank/DDBJ whole genome shotgun (WGS) entry which is preliminary data.</text>
</comment>
<evidence type="ECO:0000256" key="2">
    <source>
        <dbReference type="ARBA" id="ARBA00022472"/>
    </source>
</evidence>
<gene>
    <name evidence="4" type="ORF">Scep_019415</name>
</gene>
<keyword evidence="5" id="KW-1185">Reference proteome</keyword>
<keyword evidence="2" id="KW-0804">Transcription</keyword>
<dbReference type="Proteomes" id="UP001419268">
    <property type="component" value="Unassembled WGS sequence"/>
</dbReference>
<evidence type="ECO:0000256" key="3">
    <source>
        <dbReference type="ARBA" id="ARBA00022946"/>
    </source>
</evidence>
<dbReference type="Gene3D" id="1.25.70.10">
    <property type="entry name" value="Transcription termination factor 3, mitochondrial"/>
    <property type="match status" value="1"/>
</dbReference>
<name>A0AAP0NPT4_9MAGN</name>
<keyword evidence="2" id="KW-0805">Transcription regulation</keyword>
<dbReference type="InterPro" id="IPR003690">
    <property type="entry name" value="MTERF"/>
</dbReference>
<evidence type="ECO:0000256" key="1">
    <source>
        <dbReference type="ARBA" id="ARBA00007692"/>
    </source>
</evidence>
<dbReference type="FunFam" id="1.25.70.10:FF:000013">
    <property type="entry name" value="uncharacterized protein LOC106769908"/>
    <property type="match status" value="1"/>
</dbReference>
<keyword evidence="2" id="KW-0806">Transcription termination</keyword>
<sequence>MLGNSMASSLVNWETMTCSYVSSSDKNACGVRTQRQNSSSGAIQNVRTNVIGRRTRASVSSSKKLELHSTAQSQVMGLTDKEREMWEACREALSAFEFSIDEKDKILAKAFGYVGSPYWSEERPKVVPRHETVKEKLNFLQSLGLSAADLHKILKKFPEVLGCNLDEEMKNNVQILEKDWGIEGKTLRNLLLRNPKVLGYNVDCKGDCMAKCTRCWVRF</sequence>